<dbReference type="Pfam" id="PF02875">
    <property type="entry name" value="Mur_ligase_C"/>
    <property type="match status" value="1"/>
</dbReference>
<evidence type="ECO:0000256" key="10">
    <source>
        <dbReference type="ARBA" id="ARBA00022741"/>
    </source>
</evidence>
<dbReference type="AlphaFoldDB" id="A0AAJ1IDL9"/>
<dbReference type="Pfam" id="PF08245">
    <property type="entry name" value="Mur_ligase_M"/>
    <property type="match status" value="1"/>
</dbReference>
<evidence type="ECO:0000256" key="13">
    <source>
        <dbReference type="ARBA" id="ARBA00022909"/>
    </source>
</evidence>
<proteinExistence type="inferred from homology"/>
<dbReference type="Proteomes" id="UP001221217">
    <property type="component" value="Unassembled WGS sequence"/>
</dbReference>
<evidence type="ECO:0000259" key="24">
    <source>
        <dbReference type="Pfam" id="PF08245"/>
    </source>
</evidence>
<protein>
    <recommendedName>
        <fullName evidence="6">Dihydrofolate synthase/folylpolyglutamate synthase</fullName>
        <ecNumber evidence="4">6.3.2.12</ecNumber>
        <ecNumber evidence="5">6.3.2.17</ecNumber>
    </recommendedName>
    <alternativeName>
        <fullName evidence="16">Folylpoly-gamma-glutamate synthetase</fullName>
    </alternativeName>
    <alternativeName>
        <fullName evidence="17">Folylpoly-gamma-glutamate synthetase-dihydrofolate synthetase</fullName>
    </alternativeName>
    <alternativeName>
        <fullName evidence="14">Folylpolyglutamate synthetase</fullName>
    </alternativeName>
    <alternativeName>
        <fullName evidence="15">Tetrahydrofolylpolyglutamate synthase</fullName>
    </alternativeName>
</protein>
<dbReference type="Gene3D" id="3.40.1190.10">
    <property type="entry name" value="Mur-like, catalytic domain"/>
    <property type="match status" value="1"/>
</dbReference>
<feature type="domain" description="Mur ligase C-terminal" evidence="23">
    <location>
        <begin position="307"/>
        <end position="436"/>
    </location>
</feature>
<dbReference type="NCBIfam" id="TIGR01499">
    <property type="entry name" value="folC"/>
    <property type="match status" value="1"/>
</dbReference>
<dbReference type="EC" id="6.3.2.12" evidence="4"/>
<dbReference type="InterPro" id="IPR004101">
    <property type="entry name" value="Mur_ligase_C"/>
</dbReference>
<evidence type="ECO:0000256" key="2">
    <source>
        <dbReference type="ARBA" id="ARBA00004799"/>
    </source>
</evidence>
<comment type="caution">
    <text evidence="25">The sequence shown here is derived from an EMBL/GenBank/DDBJ whole genome shotgun (WGS) entry which is preliminary data.</text>
</comment>
<dbReference type="PANTHER" id="PTHR11136">
    <property type="entry name" value="FOLYLPOLYGLUTAMATE SYNTHASE-RELATED"/>
    <property type="match status" value="1"/>
</dbReference>
<keyword evidence="12" id="KW-0460">Magnesium</keyword>
<dbReference type="PIRSF" id="PIRSF001563">
    <property type="entry name" value="Folylpolyglu_synth"/>
    <property type="match status" value="1"/>
</dbReference>
<evidence type="ECO:0000256" key="9">
    <source>
        <dbReference type="ARBA" id="ARBA00022723"/>
    </source>
</evidence>
<comment type="catalytic activity">
    <reaction evidence="21">
        <text>7,8-dihydropteroate + L-glutamate + ATP = 7,8-dihydrofolate + ADP + phosphate + H(+)</text>
        <dbReference type="Rhea" id="RHEA:23584"/>
        <dbReference type="ChEBI" id="CHEBI:15378"/>
        <dbReference type="ChEBI" id="CHEBI:17839"/>
        <dbReference type="ChEBI" id="CHEBI:29985"/>
        <dbReference type="ChEBI" id="CHEBI:30616"/>
        <dbReference type="ChEBI" id="CHEBI:43474"/>
        <dbReference type="ChEBI" id="CHEBI:57451"/>
        <dbReference type="ChEBI" id="CHEBI:456216"/>
        <dbReference type="EC" id="6.3.2.12"/>
    </reaction>
</comment>
<dbReference type="Gene3D" id="3.90.190.20">
    <property type="entry name" value="Mur ligase, C-terminal domain"/>
    <property type="match status" value="1"/>
</dbReference>
<evidence type="ECO:0000256" key="3">
    <source>
        <dbReference type="ARBA" id="ARBA00005150"/>
    </source>
</evidence>
<comment type="catalytic activity">
    <reaction evidence="18">
        <text>(6S)-5,6,7,8-tetrahydrofolyl-(gamma-L-Glu)(n) + L-glutamate + ATP = (6S)-5,6,7,8-tetrahydrofolyl-(gamma-L-Glu)(n+1) + ADP + phosphate + H(+)</text>
        <dbReference type="Rhea" id="RHEA:10580"/>
        <dbReference type="Rhea" id="RHEA-COMP:14738"/>
        <dbReference type="Rhea" id="RHEA-COMP:14740"/>
        <dbReference type="ChEBI" id="CHEBI:15378"/>
        <dbReference type="ChEBI" id="CHEBI:29985"/>
        <dbReference type="ChEBI" id="CHEBI:30616"/>
        <dbReference type="ChEBI" id="CHEBI:43474"/>
        <dbReference type="ChEBI" id="CHEBI:141005"/>
        <dbReference type="ChEBI" id="CHEBI:456216"/>
        <dbReference type="EC" id="6.3.2.17"/>
    </reaction>
</comment>
<keyword evidence="13" id="KW-0289">Folate biosynthesis</keyword>
<gene>
    <name evidence="25" type="ORF">PQJ61_11605</name>
</gene>
<dbReference type="GO" id="GO:0005829">
    <property type="term" value="C:cytosol"/>
    <property type="evidence" value="ECO:0007669"/>
    <property type="project" value="TreeGrafter"/>
</dbReference>
<dbReference type="InterPro" id="IPR018109">
    <property type="entry name" value="Folylpolyglutamate_synth_CS"/>
</dbReference>
<comment type="catalytic activity">
    <reaction evidence="19">
        <text>10-formyltetrahydrofolyl-(gamma-L-Glu)(n) + L-glutamate + ATP = 10-formyltetrahydrofolyl-(gamma-L-Glu)(n+1) + ADP + phosphate + H(+)</text>
        <dbReference type="Rhea" id="RHEA:51904"/>
        <dbReference type="Rhea" id="RHEA-COMP:13088"/>
        <dbReference type="Rhea" id="RHEA-COMP:14300"/>
        <dbReference type="ChEBI" id="CHEBI:15378"/>
        <dbReference type="ChEBI" id="CHEBI:29985"/>
        <dbReference type="ChEBI" id="CHEBI:30616"/>
        <dbReference type="ChEBI" id="CHEBI:43474"/>
        <dbReference type="ChEBI" id="CHEBI:134413"/>
        <dbReference type="ChEBI" id="CHEBI:456216"/>
        <dbReference type="EC" id="6.3.2.17"/>
    </reaction>
</comment>
<evidence type="ECO:0000259" key="23">
    <source>
        <dbReference type="Pfam" id="PF02875"/>
    </source>
</evidence>
<evidence type="ECO:0000256" key="12">
    <source>
        <dbReference type="ARBA" id="ARBA00022842"/>
    </source>
</evidence>
<comment type="catalytic activity">
    <reaction evidence="20">
        <text>(6R)-5,10-methylenetetrahydrofolyl-(gamma-L-Glu)(n) + L-glutamate + ATP = (6R)-5,10-methylenetetrahydrofolyl-(gamma-L-Glu)(n+1) + ADP + phosphate + H(+)</text>
        <dbReference type="Rhea" id="RHEA:51912"/>
        <dbReference type="Rhea" id="RHEA-COMP:13257"/>
        <dbReference type="Rhea" id="RHEA-COMP:13258"/>
        <dbReference type="ChEBI" id="CHEBI:15378"/>
        <dbReference type="ChEBI" id="CHEBI:29985"/>
        <dbReference type="ChEBI" id="CHEBI:30616"/>
        <dbReference type="ChEBI" id="CHEBI:43474"/>
        <dbReference type="ChEBI" id="CHEBI:136572"/>
        <dbReference type="ChEBI" id="CHEBI:456216"/>
        <dbReference type="EC" id="6.3.2.17"/>
    </reaction>
</comment>
<evidence type="ECO:0000256" key="20">
    <source>
        <dbReference type="ARBA" id="ARBA00049035"/>
    </source>
</evidence>
<feature type="domain" description="Mur ligase central" evidence="24">
    <location>
        <begin position="54"/>
        <end position="284"/>
    </location>
</feature>
<evidence type="ECO:0000256" key="18">
    <source>
        <dbReference type="ARBA" id="ARBA00047493"/>
    </source>
</evidence>
<dbReference type="GO" id="GO:0046872">
    <property type="term" value="F:metal ion binding"/>
    <property type="evidence" value="ECO:0007669"/>
    <property type="project" value="UniProtKB-KW"/>
</dbReference>
<evidence type="ECO:0000256" key="16">
    <source>
        <dbReference type="ARBA" id="ARBA00030876"/>
    </source>
</evidence>
<evidence type="ECO:0000256" key="14">
    <source>
        <dbReference type="ARBA" id="ARBA00030048"/>
    </source>
</evidence>
<accession>A0AAJ1IDL9</accession>
<evidence type="ECO:0000256" key="15">
    <source>
        <dbReference type="ARBA" id="ARBA00030592"/>
    </source>
</evidence>
<evidence type="ECO:0000313" key="25">
    <source>
        <dbReference type="EMBL" id="MDC7227398.1"/>
    </source>
</evidence>
<dbReference type="GO" id="GO:0005524">
    <property type="term" value="F:ATP binding"/>
    <property type="evidence" value="ECO:0007669"/>
    <property type="project" value="UniProtKB-KW"/>
</dbReference>
<evidence type="ECO:0000256" key="11">
    <source>
        <dbReference type="ARBA" id="ARBA00022840"/>
    </source>
</evidence>
<dbReference type="InterPro" id="IPR036565">
    <property type="entry name" value="Mur-like_cat_sf"/>
</dbReference>
<evidence type="ECO:0000256" key="7">
    <source>
        <dbReference type="ARBA" id="ARBA00022563"/>
    </source>
</evidence>
<comment type="function">
    <text evidence="1">Functions in two distinct reactions of the de novo folate biosynthetic pathway. Catalyzes the addition of a glutamate residue to dihydropteroate (7,8-dihydropteroate or H2Pte) to form dihydrofolate (7,8-dihydrofolate monoglutamate or H2Pte-Glu). Also catalyzes successive additions of L-glutamate to tetrahydrofolate or 10-formyltetrahydrofolate or 5,10-methylenetetrahydrofolate, leading to folylpolyglutamate derivatives.</text>
</comment>
<evidence type="ECO:0000256" key="17">
    <source>
        <dbReference type="ARBA" id="ARBA00032510"/>
    </source>
</evidence>
<evidence type="ECO:0000313" key="26">
    <source>
        <dbReference type="Proteomes" id="UP001221217"/>
    </source>
</evidence>
<evidence type="ECO:0000256" key="22">
    <source>
        <dbReference type="PIRNR" id="PIRNR001563"/>
    </source>
</evidence>
<dbReference type="InterPro" id="IPR013221">
    <property type="entry name" value="Mur_ligase_cen"/>
</dbReference>
<sequence length="452" mass="49314">MIFNTADDAFSYIESFTNLEKTPNLTAREYRLDRMFVLLELFDSPQKEFKSIHVAGSKGKGSTAAYIAAALKANGFRTGLYCSPHVTTYKERISLSGDFFEDKTYAKTAEMMFKRIEEEGDIENFPGGPPTTFEFLTLLAFLIFREEECEWAVFETGLGGRLDATNVIVPEASVLTVIELEHTEYLGDTIADIAGEKAGIIKPGIPVFSAAVKPEAEAVFRCRAADAGSEIFFPEDQIKSISPVSPAAGCSQAYNLVLKNDATFKIELAAAGEFQIKNASLAVRVLNQIMQPGFIADAGISETVLPGRMEMIRTSEMKQPVLLDGAHTVESVRSAVRSFMMLNKADADKEAALIFGAVEGKDIKGMAVELRGFKHIIISTPGTFKKSSPESVFKIVKEALYGTAETESPDIQLIKSPEDALSAAIATDLAVLVTGSFYMVAEIRKILLPDEK</sequence>
<dbReference type="InterPro" id="IPR001645">
    <property type="entry name" value="Folylpolyglutamate_synth"/>
</dbReference>
<dbReference type="GO" id="GO:0006730">
    <property type="term" value="P:one-carbon metabolic process"/>
    <property type="evidence" value="ECO:0007669"/>
    <property type="project" value="UniProtKB-KW"/>
</dbReference>
<dbReference type="PROSITE" id="PS01012">
    <property type="entry name" value="FOLYLPOLYGLU_SYNT_2"/>
    <property type="match status" value="1"/>
</dbReference>
<evidence type="ECO:0000256" key="8">
    <source>
        <dbReference type="ARBA" id="ARBA00022598"/>
    </source>
</evidence>
<keyword evidence="10 22" id="KW-0547">Nucleotide-binding</keyword>
<dbReference type="SUPFAM" id="SSF53244">
    <property type="entry name" value="MurD-like peptide ligases, peptide-binding domain"/>
    <property type="match status" value="1"/>
</dbReference>
<dbReference type="SUPFAM" id="SSF53623">
    <property type="entry name" value="MurD-like peptide ligases, catalytic domain"/>
    <property type="match status" value="1"/>
</dbReference>
<dbReference type="EC" id="6.3.2.17" evidence="5"/>
<dbReference type="EMBL" id="JAQQAL010000024">
    <property type="protein sequence ID" value="MDC7227398.1"/>
    <property type="molecule type" value="Genomic_DNA"/>
</dbReference>
<evidence type="ECO:0000256" key="5">
    <source>
        <dbReference type="ARBA" id="ARBA00013025"/>
    </source>
</evidence>
<reference evidence="25 26" key="1">
    <citation type="submission" date="2022-12" db="EMBL/GenBank/DDBJ databases">
        <title>Metagenome assembled genome from gulf of manar.</title>
        <authorList>
            <person name="Kohli P."/>
            <person name="Pk S."/>
            <person name="Venkata Ramana C."/>
            <person name="Sasikala C."/>
        </authorList>
    </citation>
    <scope>NUCLEOTIDE SEQUENCE [LARGE SCALE GENOMIC DNA]</scope>
    <source>
        <strain evidence="25">JB008</strain>
    </source>
</reference>
<evidence type="ECO:0000256" key="6">
    <source>
        <dbReference type="ARBA" id="ARBA00019357"/>
    </source>
</evidence>
<comment type="similarity">
    <text evidence="22">Belongs to the folylpolyglutamate synthase family.</text>
</comment>
<evidence type="ECO:0000256" key="19">
    <source>
        <dbReference type="ARBA" id="ARBA00047808"/>
    </source>
</evidence>
<evidence type="ECO:0000256" key="21">
    <source>
        <dbReference type="ARBA" id="ARBA00049161"/>
    </source>
</evidence>
<comment type="pathway">
    <text evidence="3">Cofactor biosynthesis; tetrahydrofolylpolyglutamate biosynthesis.</text>
</comment>
<dbReference type="GO" id="GO:0004326">
    <property type="term" value="F:tetrahydrofolylpolyglutamate synthase activity"/>
    <property type="evidence" value="ECO:0007669"/>
    <property type="project" value="UniProtKB-EC"/>
</dbReference>
<dbReference type="PANTHER" id="PTHR11136:SF5">
    <property type="entry name" value="FOLYLPOLYGLUTAMATE SYNTHASE, MITOCHONDRIAL"/>
    <property type="match status" value="1"/>
</dbReference>
<comment type="pathway">
    <text evidence="2">Cofactor biosynthesis; tetrahydrofolate biosynthesis; 7,8-dihydrofolate from 2-amino-4-hydroxy-6-hydroxymethyl-7,8-dihydropteridine diphosphate and 4-aminobenzoate: step 2/2.</text>
</comment>
<keyword evidence="8 22" id="KW-0436">Ligase</keyword>
<dbReference type="InterPro" id="IPR036615">
    <property type="entry name" value="Mur_ligase_C_dom_sf"/>
</dbReference>
<dbReference type="GO" id="GO:0046656">
    <property type="term" value="P:folic acid biosynthetic process"/>
    <property type="evidence" value="ECO:0007669"/>
    <property type="project" value="UniProtKB-KW"/>
</dbReference>
<keyword evidence="7" id="KW-0554">One-carbon metabolism</keyword>
<keyword evidence="11 22" id="KW-0067">ATP-binding</keyword>
<evidence type="ECO:0000256" key="4">
    <source>
        <dbReference type="ARBA" id="ARBA00013023"/>
    </source>
</evidence>
<keyword evidence="9" id="KW-0479">Metal-binding</keyword>
<dbReference type="GO" id="GO:0008841">
    <property type="term" value="F:dihydrofolate synthase activity"/>
    <property type="evidence" value="ECO:0007669"/>
    <property type="project" value="UniProtKB-EC"/>
</dbReference>
<organism evidence="25 26">
    <name type="scientific">Candidatus Thalassospirochaeta sargassi</name>
    <dbReference type="NCBI Taxonomy" id="3119039"/>
    <lineage>
        <taxon>Bacteria</taxon>
        <taxon>Pseudomonadati</taxon>
        <taxon>Spirochaetota</taxon>
        <taxon>Spirochaetia</taxon>
        <taxon>Spirochaetales</taxon>
        <taxon>Spirochaetaceae</taxon>
        <taxon>Candidatus Thalassospirochaeta</taxon>
    </lineage>
</organism>
<name>A0AAJ1IDL9_9SPIO</name>
<evidence type="ECO:0000256" key="1">
    <source>
        <dbReference type="ARBA" id="ARBA00002714"/>
    </source>
</evidence>